<dbReference type="InterPro" id="IPR013249">
    <property type="entry name" value="RNA_pol_sigma70_r4_t2"/>
</dbReference>
<dbReference type="Gene3D" id="1.10.1740.10">
    <property type="match status" value="1"/>
</dbReference>
<dbReference type="NCBIfam" id="TIGR02937">
    <property type="entry name" value="sigma70-ECF"/>
    <property type="match status" value="1"/>
</dbReference>
<dbReference type="InterPro" id="IPR013324">
    <property type="entry name" value="RNA_pol_sigma_r3/r4-like"/>
</dbReference>
<dbReference type="Proteomes" id="UP001518925">
    <property type="component" value="Unassembled WGS sequence"/>
</dbReference>
<dbReference type="Pfam" id="PF08281">
    <property type="entry name" value="Sigma70_r4_2"/>
    <property type="match status" value="1"/>
</dbReference>
<dbReference type="PANTHER" id="PTHR43133:SF8">
    <property type="entry name" value="RNA POLYMERASE SIGMA FACTOR HI_1459-RELATED"/>
    <property type="match status" value="1"/>
</dbReference>
<name>A0ABS2DDJ2_9BACI</name>
<feature type="domain" description="RNA polymerase sigma factor 70 region 4 type 2" evidence="6">
    <location>
        <begin position="111"/>
        <end position="162"/>
    </location>
</feature>
<dbReference type="SUPFAM" id="SSF88946">
    <property type="entry name" value="Sigma2 domain of RNA polymerase sigma factors"/>
    <property type="match status" value="1"/>
</dbReference>
<keyword evidence="4" id="KW-0238">DNA-binding</keyword>
<dbReference type="InterPro" id="IPR013325">
    <property type="entry name" value="RNA_pol_sigma_r2"/>
</dbReference>
<evidence type="ECO:0000256" key="3">
    <source>
        <dbReference type="ARBA" id="ARBA00023082"/>
    </source>
</evidence>
<dbReference type="InterPro" id="IPR014284">
    <property type="entry name" value="RNA_pol_sigma-70_dom"/>
</dbReference>
<dbReference type="InterPro" id="IPR039425">
    <property type="entry name" value="RNA_pol_sigma-70-like"/>
</dbReference>
<keyword evidence="5" id="KW-0804">Transcription</keyword>
<dbReference type="InterPro" id="IPR036388">
    <property type="entry name" value="WH-like_DNA-bd_sf"/>
</dbReference>
<evidence type="ECO:0000256" key="5">
    <source>
        <dbReference type="ARBA" id="ARBA00023163"/>
    </source>
</evidence>
<gene>
    <name evidence="7" type="ORF">JR050_02400</name>
</gene>
<accession>A0ABS2DDJ2</accession>
<evidence type="ECO:0000256" key="4">
    <source>
        <dbReference type="ARBA" id="ARBA00023125"/>
    </source>
</evidence>
<evidence type="ECO:0000256" key="1">
    <source>
        <dbReference type="ARBA" id="ARBA00010641"/>
    </source>
</evidence>
<evidence type="ECO:0000259" key="6">
    <source>
        <dbReference type="Pfam" id="PF08281"/>
    </source>
</evidence>
<comment type="caution">
    <text evidence="7">The sequence shown here is derived from an EMBL/GenBank/DDBJ whole genome shotgun (WGS) entry which is preliminary data.</text>
</comment>
<dbReference type="RefSeq" id="WP_204201921.1">
    <property type="nucleotide sequence ID" value="NZ_JAFELM010000013.1"/>
</dbReference>
<comment type="similarity">
    <text evidence="1">Belongs to the sigma-70 factor family. ECF subfamily.</text>
</comment>
<protein>
    <submittedName>
        <fullName evidence="7">Sigma-70 family RNA polymerase sigma factor</fullName>
    </submittedName>
</protein>
<evidence type="ECO:0000313" key="7">
    <source>
        <dbReference type="EMBL" id="MBM6616532.1"/>
    </source>
</evidence>
<sequence>MESNVRSPKSVEQQPQVLDERMMDLYPKLQKYCQFLTQSKWDGEDLVQESLLKAWSHYRNAPELSHSLVNKMAYNHWIDIVRKRQKEMLLSEVDSEQTTDDTNQAEIRFDILTKLLSNLTPKQVMVLTLKEAFLFQNNEIAEILHTTETSVKSILHRAKQRLKNEESTHLMPYWDDEELKQIKFILNESLLTQDPTILIQSIPFIRSLQKETKAPTCSMQKTRRSLSPSSIVYMAA</sequence>
<dbReference type="PANTHER" id="PTHR43133">
    <property type="entry name" value="RNA POLYMERASE ECF-TYPE SIGMA FACTO"/>
    <property type="match status" value="1"/>
</dbReference>
<dbReference type="Gene3D" id="1.10.10.10">
    <property type="entry name" value="Winged helix-like DNA-binding domain superfamily/Winged helix DNA-binding domain"/>
    <property type="match status" value="1"/>
</dbReference>
<keyword evidence="8" id="KW-1185">Reference proteome</keyword>
<dbReference type="EMBL" id="JAFELM010000013">
    <property type="protein sequence ID" value="MBM6616532.1"/>
    <property type="molecule type" value="Genomic_DNA"/>
</dbReference>
<proteinExistence type="inferred from homology"/>
<keyword evidence="2" id="KW-0805">Transcription regulation</keyword>
<keyword evidence="3" id="KW-0731">Sigma factor</keyword>
<organism evidence="7 8">
    <name type="scientific">Bacillus suaedaesalsae</name>
    <dbReference type="NCBI Taxonomy" id="2810349"/>
    <lineage>
        <taxon>Bacteria</taxon>
        <taxon>Bacillati</taxon>
        <taxon>Bacillota</taxon>
        <taxon>Bacilli</taxon>
        <taxon>Bacillales</taxon>
        <taxon>Bacillaceae</taxon>
        <taxon>Bacillus</taxon>
    </lineage>
</organism>
<reference evidence="7 8" key="1">
    <citation type="submission" date="2021-02" db="EMBL/GenBank/DDBJ databases">
        <title>Bacillus sp. RD4P76, an endophyte from a halophyte.</title>
        <authorList>
            <person name="Sun J.-Q."/>
        </authorList>
    </citation>
    <scope>NUCLEOTIDE SEQUENCE [LARGE SCALE GENOMIC DNA]</scope>
    <source>
        <strain evidence="7 8">RD4P76</strain>
    </source>
</reference>
<dbReference type="SUPFAM" id="SSF88659">
    <property type="entry name" value="Sigma3 and sigma4 domains of RNA polymerase sigma factors"/>
    <property type="match status" value="1"/>
</dbReference>
<evidence type="ECO:0000313" key="8">
    <source>
        <dbReference type="Proteomes" id="UP001518925"/>
    </source>
</evidence>
<evidence type="ECO:0000256" key="2">
    <source>
        <dbReference type="ARBA" id="ARBA00023015"/>
    </source>
</evidence>
<dbReference type="CDD" id="cd06171">
    <property type="entry name" value="Sigma70_r4"/>
    <property type="match status" value="1"/>
</dbReference>